<proteinExistence type="inferred from homology"/>
<gene>
    <name evidence="8" type="primary">flgD</name>
    <name evidence="8" type="ORF">GCM10022278_10810</name>
</gene>
<dbReference type="Pfam" id="PF13860">
    <property type="entry name" value="FlgD_ig"/>
    <property type="match status" value="1"/>
</dbReference>
<keyword evidence="8" id="KW-0966">Cell projection</keyword>
<comment type="function">
    <text evidence="4 5">Required for flagellar hook formation. May act as a scaffolding protein.</text>
</comment>
<dbReference type="RefSeq" id="WP_344804093.1">
    <property type="nucleotide sequence ID" value="NZ_BAABBO010000005.1"/>
</dbReference>
<dbReference type="Pfam" id="PF03963">
    <property type="entry name" value="FlgD"/>
    <property type="match status" value="1"/>
</dbReference>
<evidence type="ECO:0000313" key="9">
    <source>
        <dbReference type="Proteomes" id="UP001501337"/>
    </source>
</evidence>
<feature type="domain" description="FlgD/Vpr Ig-like" evidence="6">
    <location>
        <begin position="112"/>
        <end position="176"/>
    </location>
</feature>
<keyword evidence="8" id="KW-0969">Cilium</keyword>
<reference evidence="9" key="1">
    <citation type="journal article" date="2019" name="Int. J. Syst. Evol. Microbiol.">
        <title>The Global Catalogue of Microorganisms (GCM) 10K type strain sequencing project: providing services to taxonomists for standard genome sequencing and annotation.</title>
        <authorList>
            <consortium name="The Broad Institute Genomics Platform"/>
            <consortium name="The Broad Institute Genome Sequencing Center for Infectious Disease"/>
            <person name="Wu L."/>
            <person name="Ma J."/>
        </authorList>
    </citation>
    <scope>NUCLEOTIDE SEQUENCE [LARGE SCALE GENOMIC DNA]</scope>
    <source>
        <strain evidence="9">JCM 17555</strain>
    </source>
</reference>
<comment type="caution">
    <text evidence="8">The sequence shown here is derived from an EMBL/GenBank/DDBJ whole genome shotgun (WGS) entry which is preliminary data.</text>
</comment>
<accession>A0ABP7NTJ7</accession>
<dbReference type="InterPro" id="IPR005648">
    <property type="entry name" value="FlgD"/>
</dbReference>
<comment type="similarity">
    <text evidence="1 5">Belongs to the FlgD family.</text>
</comment>
<evidence type="ECO:0000256" key="2">
    <source>
        <dbReference type="ARBA" id="ARBA00016013"/>
    </source>
</evidence>
<name>A0ABP7NTJ7_9GAMM</name>
<keyword evidence="8" id="KW-0282">Flagellum</keyword>
<evidence type="ECO:0000256" key="1">
    <source>
        <dbReference type="ARBA" id="ARBA00010577"/>
    </source>
</evidence>
<dbReference type="Proteomes" id="UP001501337">
    <property type="component" value="Unassembled WGS sequence"/>
</dbReference>
<dbReference type="EMBL" id="BAABBO010000005">
    <property type="protein sequence ID" value="GAA3953868.1"/>
    <property type="molecule type" value="Genomic_DNA"/>
</dbReference>
<keyword evidence="3 5" id="KW-1005">Bacterial flagellum biogenesis</keyword>
<feature type="domain" description="FlgD Tudor-like" evidence="7">
    <location>
        <begin position="86"/>
        <end position="220"/>
    </location>
</feature>
<evidence type="ECO:0000259" key="7">
    <source>
        <dbReference type="Pfam" id="PF13861"/>
    </source>
</evidence>
<dbReference type="InterPro" id="IPR025963">
    <property type="entry name" value="FLgD_Tudor"/>
</dbReference>
<keyword evidence="9" id="KW-1185">Reference proteome</keyword>
<dbReference type="InterPro" id="IPR025965">
    <property type="entry name" value="FlgD/Vpr_Ig-like"/>
</dbReference>
<evidence type="ECO:0000313" key="8">
    <source>
        <dbReference type="EMBL" id="GAA3953868.1"/>
    </source>
</evidence>
<organism evidence="8 9">
    <name type="scientific">Allohahella marinimesophila</name>
    <dbReference type="NCBI Taxonomy" id="1054972"/>
    <lineage>
        <taxon>Bacteria</taxon>
        <taxon>Pseudomonadati</taxon>
        <taxon>Pseudomonadota</taxon>
        <taxon>Gammaproteobacteria</taxon>
        <taxon>Oceanospirillales</taxon>
        <taxon>Hahellaceae</taxon>
        <taxon>Allohahella</taxon>
    </lineage>
</organism>
<evidence type="ECO:0000259" key="6">
    <source>
        <dbReference type="Pfam" id="PF13860"/>
    </source>
</evidence>
<evidence type="ECO:0000256" key="4">
    <source>
        <dbReference type="ARBA" id="ARBA00024746"/>
    </source>
</evidence>
<protein>
    <recommendedName>
        <fullName evidence="2 5">Basal-body rod modification protein FlgD</fullName>
    </recommendedName>
</protein>
<evidence type="ECO:0000256" key="5">
    <source>
        <dbReference type="RuleBase" id="RU362076"/>
    </source>
</evidence>
<dbReference type="Pfam" id="PF13861">
    <property type="entry name" value="FLgD_tudor"/>
    <property type="match status" value="1"/>
</dbReference>
<evidence type="ECO:0000256" key="3">
    <source>
        <dbReference type="ARBA" id="ARBA00022795"/>
    </source>
</evidence>
<dbReference type="Gene3D" id="2.30.30.910">
    <property type="match status" value="1"/>
</dbReference>
<dbReference type="Gene3D" id="2.60.40.4070">
    <property type="match status" value="1"/>
</dbReference>
<sequence length="223" mass="23411">MTDIGSIGKSALEQYAPKQEEIKHKNELGKNEFLNLMIAQLNNQSPLEPQDNTAFVAQLAQFSSLEGITELNNSVGDIAGEFRSAQALQASAMVGRSVLVPVGSGTLPLGGTISGVADVPEGSGKLTMKVYTQSGALVSQSDLGQNQVGEVKFTWDGKNSNGEPMPAGSYRVEVEGYFDGKPEQVKSFLGANVDSVSIAADGGVKLNLAGQGSIAMSEVRQIF</sequence>